<feature type="domain" description="Lantibiotic dehydratase N-terminal" evidence="1">
    <location>
        <begin position="40"/>
        <end position="694"/>
    </location>
</feature>
<proteinExistence type="predicted"/>
<dbReference type="EMBL" id="CP014504">
    <property type="protein sequence ID" value="AMQ01266.1"/>
    <property type="molecule type" value="Genomic_DNA"/>
</dbReference>
<dbReference type="KEGG" id="pcm:AY601_4425"/>
<organism evidence="2 3">
    <name type="scientific">Pedobacter cryoconitis</name>
    <dbReference type="NCBI Taxonomy" id="188932"/>
    <lineage>
        <taxon>Bacteria</taxon>
        <taxon>Pseudomonadati</taxon>
        <taxon>Bacteroidota</taxon>
        <taxon>Sphingobacteriia</taxon>
        <taxon>Sphingobacteriales</taxon>
        <taxon>Sphingobacteriaceae</taxon>
        <taxon>Pedobacter</taxon>
    </lineage>
</organism>
<dbReference type="OrthoDB" id="1273722at2"/>
<keyword evidence="3" id="KW-1185">Reference proteome</keyword>
<dbReference type="PATRIC" id="fig|188932.3.peg.4589"/>
<reference evidence="2 3" key="1">
    <citation type="submission" date="2016-03" db="EMBL/GenBank/DDBJ databases">
        <title>Complete genome sequence of Pedobacter cryoconitis PAMC 27485.</title>
        <authorList>
            <person name="Lee J."/>
            <person name="Kim O.-S."/>
        </authorList>
    </citation>
    <scope>NUCLEOTIDE SEQUENCE [LARGE SCALE GENOMIC DNA]</scope>
    <source>
        <strain evidence="2 3">PAMC 27485</strain>
    </source>
</reference>
<name>A0A127VIV8_9SPHI</name>
<dbReference type="Pfam" id="PF04738">
    <property type="entry name" value="Lant_dehydr_N"/>
    <property type="match status" value="1"/>
</dbReference>
<sequence>MKNPYHYFDKYFLRFPVYSIDGIKEIIHEDNMFNFFCLNKYFQMAILISSPDLYLQLKAIEIKNHVEINTKDKVRFNSTLMKYLSRMSTRSTPFGLFSGISVGELGKESKIVIDSSKITLNYQYDNTFLYELVTALYRLEPDKFSDMNIYSNNMLFGHDKRYKFIEFFDNFPKGERTFKEVITSNNTYLTRILKLTKTGCTLGILLDDLISQGYSKSDALAYLDTLIINKLLLTEIQPTLREDYFTKIVSLSNKLIDNILLRDIVNKYTQILKDINSDGLDIQKFNEIIDIKKNSVDGLINFSPIKSTVVMKDGINTLDKTTFLKIKSLLPFFNKITTAINNPELEQFTQSFYKKYEFREVNIVTLMDNDIGLGYPINHHQISSNPLIENLNIKQKQRKSDIIRWNTVTSILHERILSAYTHNKTVIELYDSDFEDLKENWDDIPNTIYANIKILQTSDGKKIVINGFGGPSAVNLLTRFTYQDKTTKYLVSDIVKKENENADRKGYINAEIIHAPNIHLTNVFEQKHIFDHFIPILSAPLSTVANPIPIEDIMVRLTNDMKIELRSKKLNKIIKPFLPNAHNSLKSNIPVYRFLTDLQLYGKRNYLGFYLDDLQKMFSHIPRIEYKNCIVLEARWFIKFNEPTLKGINQEDTNALVNSINNFRNKFKLPELVLLCEGDNELLIDFENQLSVKIFLNKLLKSNTILLKEFLFKEESLVKNVTNQNHCHELIISFYKNA</sequence>
<dbReference type="InterPro" id="IPR006827">
    <property type="entry name" value="Lant_deHydtase_N"/>
</dbReference>
<evidence type="ECO:0000259" key="1">
    <source>
        <dbReference type="Pfam" id="PF04738"/>
    </source>
</evidence>
<gene>
    <name evidence="2" type="ORF">AY601_4425</name>
</gene>
<protein>
    <recommendedName>
        <fullName evidence="1">Lantibiotic dehydratase N-terminal domain-containing protein</fullName>
    </recommendedName>
</protein>
<accession>A0A127VIV8</accession>
<evidence type="ECO:0000313" key="2">
    <source>
        <dbReference type="EMBL" id="AMQ01266.1"/>
    </source>
</evidence>
<dbReference type="AlphaFoldDB" id="A0A127VIV8"/>
<dbReference type="Proteomes" id="UP000071561">
    <property type="component" value="Chromosome"/>
</dbReference>
<evidence type="ECO:0000313" key="3">
    <source>
        <dbReference type="Proteomes" id="UP000071561"/>
    </source>
</evidence>
<dbReference type="RefSeq" id="WP_068405117.1">
    <property type="nucleotide sequence ID" value="NZ_CP014504.1"/>
</dbReference>